<feature type="region of interest" description="Disordered" evidence="1">
    <location>
        <begin position="1"/>
        <end position="50"/>
    </location>
</feature>
<dbReference type="OrthoDB" id="7033637at2"/>
<feature type="compositionally biased region" description="Polar residues" evidence="1">
    <location>
        <begin position="37"/>
        <end position="50"/>
    </location>
</feature>
<gene>
    <name evidence="2" type="ORF">D777_02891</name>
</gene>
<evidence type="ECO:0000313" key="2">
    <source>
        <dbReference type="EMBL" id="KEF30949.1"/>
    </source>
</evidence>
<dbReference type="STRING" id="1137280.D777_02891"/>
<dbReference type="PATRIC" id="fig|1137280.3.peg.2708"/>
<protein>
    <submittedName>
        <fullName evidence="2">Uncharacterized protein</fullName>
    </submittedName>
</protein>
<dbReference type="RefSeq" id="WP_160171440.1">
    <property type="nucleotide sequence ID" value="NZ_ANIE01000007.1"/>
</dbReference>
<sequence>MTDVYQTTSYRSDAIPALPPGGHPDIDKALQRLPWGHNQNPSAPNGNTRE</sequence>
<dbReference type="Proteomes" id="UP000035057">
    <property type="component" value="Unassembled WGS sequence"/>
</dbReference>
<proteinExistence type="predicted"/>
<evidence type="ECO:0000313" key="3">
    <source>
        <dbReference type="Proteomes" id="UP000035057"/>
    </source>
</evidence>
<accession>A0A072MZT9</accession>
<feature type="compositionally biased region" description="Polar residues" evidence="1">
    <location>
        <begin position="1"/>
        <end position="11"/>
    </location>
</feature>
<evidence type="ECO:0000256" key="1">
    <source>
        <dbReference type="SAM" id="MobiDB-lite"/>
    </source>
</evidence>
<comment type="caution">
    <text evidence="2">The sequence shown here is derived from an EMBL/GenBank/DDBJ whole genome shotgun (WGS) entry which is preliminary data.</text>
</comment>
<dbReference type="EMBL" id="ANIE01000007">
    <property type="protein sequence ID" value="KEF30949.1"/>
    <property type="molecule type" value="Genomic_DNA"/>
</dbReference>
<dbReference type="AlphaFoldDB" id="A0A072MZT9"/>
<name>A0A072MZT9_9GAMM</name>
<organism evidence="2 3">
    <name type="scientific">Marinobacter nitratireducens</name>
    <dbReference type="NCBI Taxonomy" id="1137280"/>
    <lineage>
        <taxon>Bacteria</taxon>
        <taxon>Pseudomonadati</taxon>
        <taxon>Pseudomonadota</taxon>
        <taxon>Gammaproteobacteria</taxon>
        <taxon>Pseudomonadales</taxon>
        <taxon>Marinobacteraceae</taxon>
        <taxon>Marinobacter</taxon>
    </lineage>
</organism>
<keyword evidence="3" id="KW-1185">Reference proteome</keyword>
<reference evidence="2 3" key="1">
    <citation type="submission" date="2012-12" db="EMBL/GenBank/DDBJ databases">
        <title>Genome assembly of Marinobacter sp. AK21.</title>
        <authorList>
            <person name="Khatri I."/>
            <person name="Kumar R."/>
            <person name="Vaidya B."/>
            <person name="Subramanian S."/>
            <person name="Pinnaka A."/>
        </authorList>
    </citation>
    <scope>NUCLEOTIDE SEQUENCE [LARGE SCALE GENOMIC DNA]</scope>
    <source>
        <strain evidence="2 3">AK21</strain>
    </source>
</reference>